<reference evidence="3" key="1">
    <citation type="submission" date="2015-01" db="EMBL/GenBank/DDBJ databases">
        <title>The Genome Sequence of Cladophialophora bantiana CBS 173.52.</title>
        <authorList>
            <consortium name="The Broad Institute Genomics Platform"/>
            <person name="Cuomo C."/>
            <person name="de Hoog S."/>
            <person name="Gorbushina A."/>
            <person name="Stielow B."/>
            <person name="Teixiera M."/>
            <person name="Abouelleil A."/>
            <person name="Chapman S.B."/>
            <person name="Priest M."/>
            <person name="Young S.K."/>
            <person name="Wortman J."/>
            <person name="Nusbaum C."/>
            <person name="Birren B."/>
        </authorList>
    </citation>
    <scope>NUCLEOTIDE SEQUENCE [LARGE SCALE GENOMIC DNA]</scope>
    <source>
        <strain evidence="3">CBS 173.52</strain>
    </source>
</reference>
<feature type="region of interest" description="Disordered" evidence="1">
    <location>
        <begin position="665"/>
        <end position="691"/>
    </location>
</feature>
<dbReference type="InterPro" id="IPR051357">
    <property type="entry name" value="H3K9_HMTase_SUVAR3-9"/>
</dbReference>
<feature type="domain" description="SET" evidence="2">
    <location>
        <begin position="493"/>
        <end position="641"/>
    </location>
</feature>
<sequence>MSSPQQGPRRGQRTRKATAKGRNYIDSLVSKAATRRIQNAQAQAQSTAVANTPVTNTTNRATSSQGDANGGARRSKRSQGRVDGKAPDGTSCNTGRSSKRRRVSGPGPSLEGFMIKLYAEIHHAATVRTMGQWERYWTQRLLRQPRTLRFFDLSAVSTRRPLRERLNKFESTDPKAKRVANLAKDDVNIDYAQRLTDLCDEPNLLLLTICAHSKSFRDAVARSDAESRAQGKPEWSDIYPRIKQCASSLELFARTHKFEWKDALFTFNDHFTDLLKIVYKDCRDVHGKDGFNFGIGQKDLREIHQIGAEDKHMVQHHWVLPPVDGEPAVWPSVKCTITQDVIRAGFVDGDLAIAGIPEEGDNLEINPASILPPNSKVTLQQFNIEQCVVLPDYPWPEETHKVVYEDGAVYEDPAFCGFPGNPCTACGAEEPEPAPVISINHDTDADGETDLDSADVAAPGNEQQQSSGRACKCTFADLCKRHNKPPQDSHHDILVELYTTKEKGRGVRALQTIRPGTYLGEYTGEIYAVQPAANKIAGSMQNHRYGVMTYHMNMDIERADDYAATGARRKGGSVKTTISRGQYRPQYTIDATHRGSWTRYINHSCAPNTAYVVVSLGQRTRVVVRARRRIAFAEELTVDYGRGYFDNLRMVCRCGEPRCRHKTVVDRASASGRDSESESGSGSGSGEAEEE</sequence>
<dbReference type="AlphaFoldDB" id="A0A0D2I0L3"/>
<feature type="compositionally biased region" description="Low complexity" evidence="1">
    <location>
        <begin position="47"/>
        <end position="62"/>
    </location>
</feature>
<dbReference type="EMBL" id="KN846982">
    <property type="protein sequence ID" value="KIW96720.1"/>
    <property type="molecule type" value="Genomic_DNA"/>
</dbReference>
<dbReference type="PANTHER" id="PTHR45660:SF13">
    <property type="entry name" value="HISTONE-LYSINE N-METHYLTRANSFERASE SETMAR"/>
    <property type="match status" value="1"/>
</dbReference>
<evidence type="ECO:0000313" key="3">
    <source>
        <dbReference type="EMBL" id="KIW96720.1"/>
    </source>
</evidence>
<dbReference type="RefSeq" id="XP_016623389.1">
    <property type="nucleotide sequence ID" value="XM_016759868.1"/>
</dbReference>
<feature type="compositionally biased region" description="Basic residues" evidence="1">
    <location>
        <begin position="10"/>
        <end position="19"/>
    </location>
</feature>
<dbReference type="HOGENOM" id="CLU_020319_0_0_1"/>
<dbReference type="PANTHER" id="PTHR45660">
    <property type="entry name" value="HISTONE-LYSINE N-METHYLTRANSFERASE SETMAR"/>
    <property type="match status" value="1"/>
</dbReference>
<dbReference type="SUPFAM" id="SSF82199">
    <property type="entry name" value="SET domain"/>
    <property type="match status" value="1"/>
</dbReference>
<accession>A0A0D2I0L3</accession>
<dbReference type="GeneID" id="27695039"/>
<dbReference type="Pfam" id="PF00856">
    <property type="entry name" value="SET"/>
    <property type="match status" value="1"/>
</dbReference>
<gene>
    <name evidence="3" type="ORF">Z519_02111</name>
</gene>
<dbReference type="SMART" id="SM00317">
    <property type="entry name" value="SET"/>
    <property type="match status" value="1"/>
</dbReference>
<dbReference type="GO" id="GO:0042054">
    <property type="term" value="F:histone methyltransferase activity"/>
    <property type="evidence" value="ECO:0007669"/>
    <property type="project" value="TreeGrafter"/>
</dbReference>
<protein>
    <recommendedName>
        <fullName evidence="2">SET domain-containing protein</fullName>
    </recommendedName>
</protein>
<feature type="compositionally biased region" description="Polar residues" evidence="1">
    <location>
        <begin position="36"/>
        <end position="46"/>
    </location>
</feature>
<evidence type="ECO:0000256" key="1">
    <source>
        <dbReference type="SAM" id="MobiDB-lite"/>
    </source>
</evidence>
<dbReference type="VEuPathDB" id="FungiDB:Z519_02111"/>
<dbReference type="InterPro" id="IPR046341">
    <property type="entry name" value="SET_dom_sf"/>
</dbReference>
<dbReference type="GO" id="GO:0003690">
    <property type="term" value="F:double-stranded DNA binding"/>
    <property type="evidence" value="ECO:0007669"/>
    <property type="project" value="TreeGrafter"/>
</dbReference>
<dbReference type="OrthoDB" id="308383at2759"/>
<proteinExistence type="predicted"/>
<keyword evidence="4" id="KW-1185">Reference proteome</keyword>
<organism evidence="3 4">
    <name type="scientific">Cladophialophora bantiana (strain ATCC 10958 / CBS 173.52 / CDC B-1940 / NIH 8579)</name>
    <name type="common">Xylohypha bantiana</name>
    <dbReference type="NCBI Taxonomy" id="1442370"/>
    <lineage>
        <taxon>Eukaryota</taxon>
        <taxon>Fungi</taxon>
        <taxon>Dikarya</taxon>
        <taxon>Ascomycota</taxon>
        <taxon>Pezizomycotina</taxon>
        <taxon>Eurotiomycetes</taxon>
        <taxon>Chaetothyriomycetidae</taxon>
        <taxon>Chaetothyriales</taxon>
        <taxon>Herpotrichiellaceae</taxon>
        <taxon>Cladophialophora</taxon>
    </lineage>
</organism>
<dbReference type="PROSITE" id="PS50280">
    <property type="entry name" value="SET"/>
    <property type="match status" value="1"/>
</dbReference>
<feature type="region of interest" description="Disordered" evidence="1">
    <location>
        <begin position="1"/>
        <end position="107"/>
    </location>
</feature>
<evidence type="ECO:0000313" key="4">
    <source>
        <dbReference type="Proteomes" id="UP000053789"/>
    </source>
</evidence>
<name>A0A0D2I0L3_CLAB1</name>
<dbReference type="Gene3D" id="2.170.270.10">
    <property type="entry name" value="SET domain"/>
    <property type="match status" value="1"/>
</dbReference>
<dbReference type="InterPro" id="IPR001214">
    <property type="entry name" value="SET_dom"/>
</dbReference>
<dbReference type="Proteomes" id="UP000053789">
    <property type="component" value="Unassembled WGS sequence"/>
</dbReference>
<evidence type="ECO:0000259" key="2">
    <source>
        <dbReference type="PROSITE" id="PS50280"/>
    </source>
</evidence>